<organism evidence="2 3">
    <name type="scientific">Lutibacter agarilyticus</name>
    <dbReference type="NCBI Taxonomy" id="1109740"/>
    <lineage>
        <taxon>Bacteria</taxon>
        <taxon>Pseudomonadati</taxon>
        <taxon>Bacteroidota</taxon>
        <taxon>Flavobacteriia</taxon>
        <taxon>Flavobacteriales</taxon>
        <taxon>Flavobacteriaceae</taxon>
        <taxon>Lutibacter</taxon>
    </lineage>
</organism>
<dbReference type="EMBL" id="FZNT01000005">
    <property type="protein sequence ID" value="SNR54317.1"/>
    <property type="molecule type" value="Genomic_DNA"/>
</dbReference>
<accession>A0A238X5X7</accession>
<dbReference type="SUPFAM" id="SSF51445">
    <property type="entry name" value="(Trans)glycosidases"/>
    <property type="match status" value="1"/>
</dbReference>
<dbReference type="RefSeq" id="WP_089381520.1">
    <property type="nucleotide sequence ID" value="NZ_FZNT01000005.1"/>
</dbReference>
<feature type="signal peptide" evidence="1">
    <location>
        <begin position="1"/>
        <end position="21"/>
    </location>
</feature>
<dbReference type="OrthoDB" id="1164634at2"/>
<reference evidence="2 3" key="1">
    <citation type="submission" date="2017-06" db="EMBL/GenBank/DDBJ databases">
        <authorList>
            <person name="Kim H.J."/>
            <person name="Triplett B.A."/>
        </authorList>
    </citation>
    <scope>NUCLEOTIDE SEQUENCE [LARGE SCALE GENOMIC DNA]</scope>
    <source>
        <strain evidence="2 3">DSM 29150</strain>
    </source>
</reference>
<evidence type="ECO:0000256" key="1">
    <source>
        <dbReference type="SAM" id="SignalP"/>
    </source>
</evidence>
<proteinExistence type="predicted"/>
<feature type="chain" id="PRO_5012104933" description="Beta-galactosidase" evidence="1">
    <location>
        <begin position="22"/>
        <end position="578"/>
    </location>
</feature>
<dbReference type="InterPro" id="IPR017853">
    <property type="entry name" value="GH"/>
</dbReference>
<keyword evidence="1" id="KW-0732">Signal</keyword>
<protein>
    <recommendedName>
        <fullName evidence="4">Beta-galactosidase</fullName>
    </recommendedName>
</protein>
<evidence type="ECO:0000313" key="3">
    <source>
        <dbReference type="Proteomes" id="UP000198384"/>
    </source>
</evidence>
<name>A0A238X5X7_9FLAO</name>
<evidence type="ECO:0000313" key="2">
    <source>
        <dbReference type="EMBL" id="SNR54317.1"/>
    </source>
</evidence>
<dbReference type="AlphaFoldDB" id="A0A238X5X7"/>
<sequence length="578" mass="67440">MKAKKIFIFISIVSLSLFIHSQNNTTKNNYPFWPIYQHLEIKALDTIKAQTWYENDYVINGWDWSFPKFVKPSKNSFVGLQRNIGLKKKFQPLDLQFKINSVGILWVKWRDIEPTKGSYNFQPIIDRIKQANSVGSDIILRILCHSKSRGIGPKALENGDAPLWLDNLGVNLLSKKSPKHNLNFDPSHPEFHRHYLKLVYELSKTNIPKMVKAAYVGYASHSFGDEGIGPYSENEGSANDTVQHVRQRLDAWQNTFNGMEHKVFMGGPIEYGFQKGFGVRRGFVEMYMYRIPNEDLGQYVDNNGYLLVDEEAPILKYNCFNGEVNEEYEDKWATADRDFRFGKTTESFPYRYFTSSLRALQMRCTYIHTTGHLIPKMLPFIAQELGRTIEDTPDVWTFLRTSYIKSNFYKKNDYKNRPITLKEQREGIETKNFERWLYQRDAPGYETTPAIRIGHPIKMWMIQNDKDYDFIARKGFKIGFNIDDRWDGQNQEKQLAIKITYFDNEAGKLCLRYKTTKKTFVKEQLLKNDGSMKTVTFFIDGLLNNNADDGFDFIIENDNPHKKITVAMVRIVKAKPNK</sequence>
<evidence type="ECO:0008006" key="4">
    <source>
        <dbReference type="Google" id="ProtNLM"/>
    </source>
</evidence>
<dbReference type="Gene3D" id="3.20.20.80">
    <property type="entry name" value="Glycosidases"/>
    <property type="match status" value="1"/>
</dbReference>
<keyword evidence="3" id="KW-1185">Reference proteome</keyword>
<dbReference type="Proteomes" id="UP000198384">
    <property type="component" value="Unassembled WGS sequence"/>
</dbReference>
<gene>
    <name evidence="2" type="ORF">SAMN06265371_10510</name>
</gene>